<proteinExistence type="predicted"/>
<feature type="compositionally biased region" description="Acidic residues" evidence="1">
    <location>
        <begin position="426"/>
        <end position="440"/>
    </location>
</feature>
<reference evidence="3" key="1">
    <citation type="journal article" date="2014" name="Genome Announc.">
        <title>Genome sequence and annotation of Acremonium chrysogenum, producer of the beta-lactam antibiotic cephalosporin C.</title>
        <authorList>
            <person name="Terfehr D."/>
            <person name="Dahlmann T.A."/>
            <person name="Specht T."/>
            <person name="Zadra I."/>
            <person name="Kuernsteiner H."/>
            <person name="Kueck U."/>
        </authorList>
    </citation>
    <scope>NUCLEOTIDE SEQUENCE [LARGE SCALE GENOMIC DNA]</scope>
    <source>
        <strain evidence="3">ATCC 11550 / CBS 779.69 / DSM 880 / IAM 14645 / JCM 23072 / IMI 49137</strain>
    </source>
</reference>
<protein>
    <submittedName>
        <fullName evidence="2">Uncharacterized protein</fullName>
    </submittedName>
</protein>
<sequence length="523" mass="58851">MDPSDPPSPKMPGAWVDSPPRFRHLGSPELDEQPPNEKPVDQKPPNASQKPLRSILKPSEPLNPTLNPYEAVPYHPFYHDLVRGFSDLVTDTYRRKHVNRNANQPCPGMFALRPGPSDKYLSYANAKGAAADEPAIKGTSDIQVDPNDLMRPVLNLDEDFYISPCQDREQGPESGTDYRGRRIAIPKPRVPGRTMSTLARRQAPPAQDMHEDHQCVDIERLSREFMFWFLKWRAAIPRKIYPDALYVSNLDKNAKAYFERLTESWEPEAKDESFEKLVCGQYKQALHNLIWEIKHPLASRPGASNPDGTKLRNPWIHGDEYIHGVTGLTSATESWVLLKLVMCMDFVRQERRKPWIVGDCEWQADNLFSILDRKVAPSNGELNRINHWVPPLPSLKHCLGSDDDADMPEGRKRQMLGSGLPKREPSDDEDDGGDGNDGDEGGPGAQEEKKLLAFPPAPVKTEVTEDTALYKLPSGEGLEQADEMNQGGCPGAVTTVLPHENVHKDEDEDPEEYEDYGDPMDLD</sequence>
<evidence type="ECO:0000313" key="3">
    <source>
        <dbReference type="Proteomes" id="UP000029964"/>
    </source>
</evidence>
<evidence type="ECO:0000313" key="2">
    <source>
        <dbReference type="EMBL" id="KFH46582.1"/>
    </source>
</evidence>
<dbReference type="Proteomes" id="UP000029964">
    <property type="component" value="Unassembled WGS sequence"/>
</dbReference>
<feature type="region of interest" description="Disordered" evidence="1">
    <location>
        <begin position="399"/>
        <end position="523"/>
    </location>
</feature>
<dbReference type="AlphaFoldDB" id="A0A086TB50"/>
<accession>A0A086TB50</accession>
<gene>
    <name evidence="2" type="ORF">ACRE_026500</name>
</gene>
<evidence type="ECO:0000256" key="1">
    <source>
        <dbReference type="SAM" id="MobiDB-lite"/>
    </source>
</evidence>
<feature type="compositionally biased region" description="Acidic residues" evidence="1">
    <location>
        <begin position="506"/>
        <end position="523"/>
    </location>
</feature>
<organism evidence="2 3">
    <name type="scientific">Hapsidospora chrysogenum (strain ATCC 11550 / CBS 779.69 / DSM 880 / IAM 14645 / JCM 23072 / IMI 49137)</name>
    <name type="common">Acremonium chrysogenum</name>
    <dbReference type="NCBI Taxonomy" id="857340"/>
    <lineage>
        <taxon>Eukaryota</taxon>
        <taxon>Fungi</taxon>
        <taxon>Dikarya</taxon>
        <taxon>Ascomycota</taxon>
        <taxon>Pezizomycotina</taxon>
        <taxon>Sordariomycetes</taxon>
        <taxon>Hypocreomycetidae</taxon>
        <taxon>Hypocreales</taxon>
        <taxon>Bionectriaceae</taxon>
        <taxon>Hapsidospora</taxon>
    </lineage>
</organism>
<comment type="caution">
    <text evidence="2">The sequence shown here is derived from an EMBL/GenBank/DDBJ whole genome shotgun (WGS) entry which is preliminary data.</text>
</comment>
<dbReference type="HOGENOM" id="CLU_520701_0_0_1"/>
<feature type="region of interest" description="Disordered" evidence="1">
    <location>
        <begin position="1"/>
        <end position="64"/>
    </location>
</feature>
<name>A0A086TB50_HAPC1</name>
<feature type="compositionally biased region" description="Pro residues" evidence="1">
    <location>
        <begin position="1"/>
        <end position="10"/>
    </location>
</feature>
<keyword evidence="3" id="KW-1185">Reference proteome</keyword>
<dbReference type="EMBL" id="JPKY01000018">
    <property type="protein sequence ID" value="KFH46582.1"/>
    <property type="molecule type" value="Genomic_DNA"/>
</dbReference>